<keyword evidence="1" id="KW-0472">Membrane</keyword>
<evidence type="ECO:0000256" key="1">
    <source>
        <dbReference type="SAM" id="Phobius"/>
    </source>
</evidence>
<organism evidence="2">
    <name type="scientific">marine sediment metagenome</name>
    <dbReference type="NCBI Taxonomy" id="412755"/>
    <lineage>
        <taxon>unclassified sequences</taxon>
        <taxon>metagenomes</taxon>
        <taxon>ecological metagenomes</taxon>
    </lineage>
</organism>
<reference evidence="2" key="1">
    <citation type="journal article" date="2014" name="Front. Microbiol.">
        <title>High frequency of phylogenetically diverse reductive dehalogenase-homologous genes in deep subseafloor sedimentary metagenomes.</title>
        <authorList>
            <person name="Kawai M."/>
            <person name="Futagami T."/>
            <person name="Toyoda A."/>
            <person name="Takaki Y."/>
            <person name="Nishi S."/>
            <person name="Hori S."/>
            <person name="Arai W."/>
            <person name="Tsubouchi T."/>
            <person name="Morono Y."/>
            <person name="Uchiyama I."/>
            <person name="Ito T."/>
            <person name="Fujiyama A."/>
            <person name="Inagaki F."/>
            <person name="Takami H."/>
        </authorList>
    </citation>
    <scope>NUCLEOTIDE SEQUENCE</scope>
    <source>
        <strain evidence="2">Expedition CK06-06</strain>
    </source>
</reference>
<keyword evidence="1" id="KW-1133">Transmembrane helix</keyword>
<dbReference type="AlphaFoldDB" id="X1A724"/>
<name>X1A724_9ZZZZ</name>
<evidence type="ECO:0000313" key="2">
    <source>
        <dbReference type="EMBL" id="GAG77960.1"/>
    </source>
</evidence>
<proteinExistence type="predicted"/>
<accession>X1A724</accession>
<dbReference type="EMBL" id="BART01014867">
    <property type="protein sequence ID" value="GAG77960.1"/>
    <property type="molecule type" value="Genomic_DNA"/>
</dbReference>
<gene>
    <name evidence="2" type="ORF">S01H4_29270</name>
</gene>
<feature type="transmembrane region" description="Helical" evidence="1">
    <location>
        <begin position="35"/>
        <end position="54"/>
    </location>
</feature>
<protein>
    <submittedName>
        <fullName evidence="2">Uncharacterized protein</fullName>
    </submittedName>
</protein>
<comment type="caution">
    <text evidence="2">The sequence shown here is derived from an EMBL/GenBank/DDBJ whole genome shotgun (WGS) entry which is preliminary data.</text>
</comment>
<keyword evidence="1" id="KW-0812">Transmembrane</keyword>
<feature type="non-terminal residue" evidence="2">
    <location>
        <position position="1"/>
    </location>
</feature>
<sequence>AEMPFKFLQAKVDFSHTTKEGEDLEHFNQTQLMRFSLSLVFAPPFPMISFIIPFTMPNKGKFLIGVAATMSL</sequence>